<proteinExistence type="predicted"/>
<reference evidence="4" key="1">
    <citation type="submission" date="2023-05" db="EMBL/GenBank/DDBJ databases">
        <title>Colonisation of extended spectrum b-lactamase- and carbapenemase-producing bacteria on hospital surfaces from low- and middle-income countries.</title>
        <authorList>
            <person name="Nieto-Rosado M."/>
            <person name="Sands K."/>
            <person name="Iregbu K."/>
            <person name="Zahra R."/>
            <person name="Mazarati J.B."/>
            <person name="Mehtar S."/>
            <person name="Barnards-Group B."/>
            <person name="Walsh T.R."/>
        </authorList>
    </citation>
    <scope>NUCLEOTIDE SEQUENCE</scope>
    <source>
        <strain evidence="4">PP-E493</strain>
    </source>
</reference>
<protein>
    <submittedName>
        <fullName evidence="4">ISAs1 family transposase</fullName>
    </submittedName>
</protein>
<dbReference type="RefSeq" id="WP_317520029.1">
    <property type="nucleotide sequence ID" value="NZ_JASGOQ010000001.1"/>
</dbReference>
<dbReference type="PANTHER" id="PTHR30298:SF0">
    <property type="entry name" value="PROTEIN YBFL-RELATED"/>
    <property type="match status" value="1"/>
</dbReference>
<dbReference type="EMBL" id="JASGOQ010000001">
    <property type="protein sequence ID" value="MDV5392191.1"/>
    <property type="molecule type" value="Genomic_DNA"/>
</dbReference>
<gene>
    <name evidence="3" type="ORF">QM089_13485</name>
    <name evidence="4" type="ORF">QM089_18505</name>
</gene>
<evidence type="ECO:0000313" key="5">
    <source>
        <dbReference type="Proteomes" id="UP001187859"/>
    </source>
</evidence>
<dbReference type="InterPro" id="IPR047647">
    <property type="entry name" value="ISAs1_transpos"/>
</dbReference>
<feature type="domain" description="Transposase IS4-like" evidence="1">
    <location>
        <begin position="103"/>
        <end position="336"/>
    </location>
</feature>
<accession>A0AAE4Q0F1</accession>
<dbReference type="PANTHER" id="PTHR30298">
    <property type="entry name" value="H REPEAT-ASSOCIATED PREDICTED TRANSPOSASE"/>
    <property type="match status" value="1"/>
</dbReference>
<dbReference type="GO" id="GO:0003677">
    <property type="term" value="F:DNA binding"/>
    <property type="evidence" value="ECO:0007669"/>
    <property type="project" value="InterPro"/>
</dbReference>
<evidence type="ECO:0000313" key="4">
    <source>
        <dbReference type="EMBL" id="MDV5392191.1"/>
    </source>
</evidence>
<feature type="domain" description="H repeat-associated protein N-terminal" evidence="2">
    <location>
        <begin position="8"/>
        <end position="94"/>
    </location>
</feature>
<dbReference type="Proteomes" id="UP001187859">
    <property type="component" value="Unassembled WGS sequence"/>
</dbReference>
<dbReference type="GO" id="GO:0006313">
    <property type="term" value="P:DNA transposition"/>
    <property type="evidence" value="ECO:0007669"/>
    <property type="project" value="InterPro"/>
</dbReference>
<dbReference type="InterPro" id="IPR032806">
    <property type="entry name" value="YbfD_N"/>
</dbReference>
<name>A0AAE4Q0F1_9GAMM</name>
<evidence type="ECO:0000259" key="2">
    <source>
        <dbReference type="Pfam" id="PF13808"/>
    </source>
</evidence>
<dbReference type="InterPro" id="IPR002559">
    <property type="entry name" value="Transposase_11"/>
</dbReference>
<organism evidence="4 5">
    <name type="scientific">Shewanella xiamenensis</name>
    <dbReference type="NCBI Taxonomy" id="332186"/>
    <lineage>
        <taxon>Bacteria</taxon>
        <taxon>Pseudomonadati</taxon>
        <taxon>Pseudomonadota</taxon>
        <taxon>Gammaproteobacteria</taxon>
        <taxon>Alteromonadales</taxon>
        <taxon>Shewanellaceae</taxon>
        <taxon>Shewanella</taxon>
    </lineage>
</organism>
<evidence type="ECO:0000259" key="1">
    <source>
        <dbReference type="Pfam" id="PF01609"/>
    </source>
</evidence>
<dbReference type="GO" id="GO:0004803">
    <property type="term" value="F:transposase activity"/>
    <property type="evidence" value="ECO:0007669"/>
    <property type="project" value="InterPro"/>
</dbReference>
<sequence length="373" mass="41928">MYLEAFTSHFNSIADSRQSAKVTYPLHDVLFVTLCGVIAGAEGWSEIHDYAVGHHNWFKEKGILTEGVPVDDTIARIISRIEPEQFRLCFANWMRAVHELSDGNLIAIDGKTLRASYNREDRRSTIHMVNAFACANKVVLGQVKTDNKSNEITAIPELLQLLDVEGALVSIDAMGCQTEIATQIVNQGGDYLLAVKANQGCLHEAIISAFSEARSNPLDGLVIEKNRGRIEARAYYVMPANQLQDNFPKWIKLNTLGMCLSYRHTKGKEAELTYRYYISSATLDEQQLADSVRGHWGIENSLHWVLDVSMKEDSCQIYQHHGAENWAMLRQISLNMLRAEPSKGSIPAKQKRAWMKPEYLESVLLAGLQLGEF</sequence>
<dbReference type="AlphaFoldDB" id="A0AAE4Q0F1"/>
<comment type="caution">
    <text evidence="4">The sequence shown here is derived from an EMBL/GenBank/DDBJ whole genome shotgun (WGS) entry which is preliminary data.</text>
</comment>
<dbReference type="Pfam" id="PF01609">
    <property type="entry name" value="DDE_Tnp_1"/>
    <property type="match status" value="1"/>
</dbReference>
<dbReference type="InterPro" id="IPR051698">
    <property type="entry name" value="Transposase_11-like"/>
</dbReference>
<dbReference type="Pfam" id="PF13808">
    <property type="entry name" value="DDE_Tnp_1_assoc"/>
    <property type="match status" value="1"/>
</dbReference>
<evidence type="ECO:0000313" key="3">
    <source>
        <dbReference type="EMBL" id="MDV5391229.1"/>
    </source>
</evidence>
<dbReference type="NCBIfam" id="NF033564">
    <property type="entry name" value="transpos_ISAs1"/>
    <property type="match status" value="1"/>
</dbReference>
<dbReference type="EMBL" id="JASGOQ010000001">
    <property type="protein sequence ID" value="MDV5391229.1"/>
    <property type="molecule type" value="Genomic_DNA"/>
</dbReference>